<dbReference type="InterPro" id="IPR008979">
    <property type="entry name" value="Galactose-bd-like_sf"/>
</dbReference>
<dbReference type="CDD" id="cd02947">
    <property type="entry name" value="TRX_family"/>
    <property type="match status" value="1"/>
</dbReference>
<dbReference type="AlphaFoldDB" id="A0A914C7D6"/>
<dbReference type="Gene3D" id="2.60.120.470">
    <property type="entry name" value="PITH domain"/>
    <property type="match status" value="1"/>
</dbReference>
<dbReference type="InterPro" id="IPR037047">
    <property type="entry name" value="PITH_dom_sf"/>
</dbReference>
<proteinExistence type="predicted"/>
<name>A0A914C7D6_9BILA</name>
<dbReference type="WBParaSite" id="ACRNAN_Path_464.g1761.t1">
    <property type="protein sequence ID" value="ACRNAN_Path_464.g1761.t1"/>
    <property type="gene ID" value="ACRNAN_Path_464.g1761"/>
</dbReference>
<protein>
    <submittedName>
        <fullName evidence="4">PITH domain-containing protein</fullName>
    </submittedName>
</protein>
<dbReference type="SUPFAM" id="SSF52833">
    <property type="entry name" value="Thioredoxin-like"/>
    <property type="match status" value="1"/>
</dbReference>
<evidence type="ECO:0000313" key="4">
    <source>
        <dbReference type="WBParaSite" id="ACRNAN_Path_464.g1761.t1"/>
    </source>
</evidence>
<dbReference type="SUPFAM" id="SSF49785">
    <property type="entry name" value="Galactose-binding domain-like"/>
    <property type="match status" value="1"/>
</dbReference>
<dbReference type="Gene3D" id="3.40.30.10">
    <property type="entry name" value="Glutaredoxin"/>
    <property type="match status" value="1"/>
</dbReference>
<dbReference type="Proteomes" id="UP000887540">
    <property type="component" value="Unplaced"/>
</dbReference>
<dbReference type="PROSITE" id="PS51532">
    <property type="entry name" value="PITH"/>
    <property type="match status" value="1"/>
</dbReference>
<dbReference type="InterPro" id="IPR010400">
    <property type="entry name" value="PITH_dom"/>
</dbReference>
<reference evidence="4" key="1">
    <citation type="submission" date="2022-11" db="UniProtKB">
        <authorList>
            <consortium name="WormBaseParasite"/>
        </authorList>
    </citation>
    <scope>IDENTIFICATION</scope>
</reference>
<evidence type="ECO:0000313" key="3">
    <source>
        <dbReference type="Proteomes" id="UP000887540"/>
    </source>
</evidence>
<dbReference type="PANTHER" id="PTHR46115">
    <property type="entry name" value="THIOREDOXIN-LIKE PROTEIN 1"/>
    <property type="match status" value="1"/>
</dbReference>
<keyword evidence="1" id="KW-1015">Disulfide bond</keyword>
<dbReference type="GO" id="GO:0005737">
    <property type="term" value="C:cytoplasm"/>
    <property type="evidence" value="ECO:0007669"/>
    <property type="project" value="UniProtKB-ARBA"/>
</dbReference>
<evidence type="ECO:0000256" key="1">
    <source>
        <dbReference type="ARBA" id="ARBA00023157"/>
    </source>
</evidence>
<dbReference type="Pfam" id="PF06201">
    <property type="entry name" value="PITH"/>
    <property type="match status" value="1"/>
</dbReference>
<accession>A0A914C7D6</accession>
<dbReference type="Pfam" id="PF00085">
    <property type="entry name" value="Thioredoxin"/>
    <property type="match status" value="1"/>
</dbReference>
<dbReference type="InterPro" id="IPR036249">
    <property type="entry name" value="Thioredoxin-like_sf"/>
</dbReference>
<keyword evidence="3" id="KW-1185">Reference proteome</keyword>
<organism evidence="3 4">
    <name type="scientific">Acrobeloides nanus</name>
    <dbReference type="NCBI Taxonomy" id="290746"/>
    <lineage>
        <taxon>Eukaryota</taxon>
        <taxon>Metazoa</taxon>
        <taxon>Ecdysozoa</taxon>
        <taxon>Nematoda</taxon>
        <taxon>Chromadorea</taxon>
        <taxon>Rhabditida</taxon>
        <taxon>Tylenchina</taxon>
        <taxon>Cephalobomorpha</taxon>
        <taxon>Cephaloboidea</taxon>
        <taxon>Cephalobidae</taxon>
        <taxon>Acrobeloides</taxon>
    </lineage>
</organism>
<evidence type="ECO:0000259" key="2">
    <source>
        <dbReference type="PROSITE" id="PS51532"/>
    </source>
</evidence>
<feature type="domain" description="PITH" evidence="2">
    <location>
        <begin position="72"/>
        <end position="232"/>
    </location>
</feature>
<dbReference type="InterPro" id="IPR013766">
    <property type="entry name" value="Thioredoxin_domain"/>
</dbReference>
<sequence>MIAPFFQELANKHPQLTYAKVGGKKLKKTALRRNVNAYPTLFASLNGQKTGPIRGADKAQLVKKRVQNCPSPGDSRVPGQTSLNSFINGHQVECLNEDDRNTLHMLLSNAGSLISDCDEQLIINLPFKQQVKVHSVYLKGPAEHAPRIVKVFANIPNTLDFDKAQSTEPIQTLDFSESEILPLRFVKFQNVTNLQLFVESNKGDNDKTVIKELRIYGMPLTTTNMEEFKRVA</sequence>